<dbReference type="InParanoid" id="A0A369JNC7"/>
<proteinExistence type="predicted"/>
<organism evidence="1 2">
    <name type="scientific">Hypsizygus marmoreus</name>
    <name type="common">White beech mushroom</name>
    <name type="synonym">Agaricus marmoreus</name>
    <dbReference type="NCBI Taxonomy" id="39966"/>
    <lineage>
        <taxon>Eukaryota</taxon>
        <taxon>Fungi</taxon>
        <taxon>Dikarya</taxon>
        <taxon>Basidiomycota</taxon>
        <taxon>Agaricomycotina</taxon>
        <taxon>Agaricomycetes</taxon>
        <taxon>Agaricomycetidae</taxon>
        <taxon>Agaricales</taxon>
        <taxon>Tricholomatineae</taxon>
        <taxon>Lyophyllaceae</taxon>
        <taxon>Hypsizygus</taxon>
    </lineage>
</organism>
<keyword evidence="2" id="KW-1185">Reference proteome</keyword>
<name>A0A369JNC7_HYPMA</name>
<evidence type="ECO:0000313" key="2">
    <source>
        <dbReference type="Proteomes" id="UP000076154"/>
    </source>
</evidence>
<accession>A0A369JNC7</accession>
<gene>
    <name evidence="1" type="ORF">Hypma_009415</name>
</gene>
<dbReference type="EMBL" id="LUEZ02000046">
    <property type="protein sequence ID" value="RDB23368.1"/>
    <property type="molecule type" value="Genomic_DNA"/>
</dbReference>
<dbReference type="Proteomes" id="UP000076154">
    <property type="component" value="Unassembled WGS sequence"/>
</dbReference>
<protein>
    <submittedName>
        <fullName evidence="1">Uncharacterized protein</fullName>
    </submittedName>
</protein>
<evidence type="ECO:0000313" key="1">
    <source>
        <dbReference type="EMBL" id="RDB23368.1"/>
    </source>
</evidence>
<reference evidence="1" key="1">
    <citation type="submission" date="2018-04" db="EMBL/GenBank/DDBJ databases">
        <title>Whole genome sequencing of Hypsizygus marmoreus.</title>
        <authorList>
            <person name="Choi I.-G."/>
            <person name="Min B."/>
            <person name="Kim J.-G."/>
            <person name="Kim S."/>
            <person name="Oh Y.-L."/>
            <person name="Kong W.-S."/>
            <person name="Park H."/>
            <person name="Jeong J."/>
            <person name="Song E.-S."/>
        </authorList>
    </citation>
    <scope>NUCLEOTIDE SEQUENCE [LARGE SCALE GENOMIC DNA]</scope>
    <source>
        <strain evidence="1">51987-8</strain>
    </source>
</reference>
<comment type="caution">
    <text evidence="1">The sequence shown here is derived from an EMBL/GenBank/DDBJ whole genome shotgun (WGS) entry which is preliminary data.</text>
</comment>
<dbReference type="AlphaFoldDB" id="A0A369JNC7"/>
<sequence>MLLSAMTEQSGFASKSSLGLRCTPHSACCTRVVVIHNSNGLFRPSDARDVYFKPTPLDRPFVKLLGN</sequence>